<evidence type="ECO:0000256" key="1">
    <source>
        <dbReference type="SAM" id="MobiDB-lite"/>
    </source>
</evidence>
<feature type="region of interest" description="Disordered" evidence="1">
    <location>
        <begin position="357"/>
        <end position="414"/>
    </location>
</feature>
<keyword evidence="2" id="KW-0472">Membrane</keyword>
<gene>
    <name evidence="3" type="ORF">LSCM1_04153</name>
</gene>
<keyword evidence="2" id="KW-0812">Transmembrane</keyword>
<comment type="caution">
    <text evidence="3">The sequence shown here is derived from an EMBL/GenBank/DDBJ whole genome shotgun (WGS) entry which is preliminary data.</text>
</comment>
<evidence type="ECO:0000313" key="4">
    <source>
        <dbReference type="Proteomes" id="UP000673552"/>
    </source>
</evidence>
<protein>
    <submittedName>
        <fullName evidence="3">Uncharacterized protein</fullName>
    </submittedName>
</protein>
<dbReference type="OrthoDB" id="265599at2759"/>
<evidence type="ECO:0000313" key="3">
    <source>
        <dbReference type="EMBL" id="KAG5476447.1"/>
    </source>
</evidence>
<dbReference type="KEGG" id="lmat:92514186"/>
<feature type="compositionally biased region" description="Basic and acidic residues" evidence="1">
    <location>
        <begin position="386"/>
        <end position="399"/>
    </location>
</feature>
<organism evidence="3 4">
    <name type="scientific">Leishmania martiniquensis</name>
    <dbReference type="NCBI Taxonomy" id="1580590"/>
    <lineage>
        <taxon>Eukaryota</taxon>
        <taxon>Discoba</taxon>
        <taxon>Euglenozoa</taxon>
        <taxon>Kinetoplastea</taxon>
        <taxon>Metakinetoplastina</taxon>
        <taxon>Trypanosomatida</taxon>
        <taxon>Trypanosomatidae</taxon>
        <taxon>Leishmaniinae</taxon>
        <taxon>Leishmania</taxon>
    </lineage>
</organism>
<dbReference type="EMBL" id="JAFEUZ010000026">
    <property type="protein sequence ID" value="KAG5476447.1"/>
    <property type="molecule type" value="Genomic_DNA"/>
</dbReference>
<dbReference type="AlphaFoldDB" id="A0A836GZ31"/>
<evidence type="ECO:0000256" key="2">
    <source>
        <dbReference type="SAM" id="Phobius"/>
    </source>
</evidence>
<keyword evidence="2" id="KW-1133">Transmembrane helix</keyword>
<dbReference type="GeneID" id="92514186"/>
<reference evidence="3 4" key="1">
    <citation type="submission" date="2021-03" db="EMBL/GenBank/DDBJ databases">
        <title>Leishmania (Mundinia) martiniquensis Genome sequencing and assembly.</title>
        <authorList>
            <person name="Almutairi H."/>
            <person name="Gatherer D."/>
        </authorList>
    </citation>
    <scope>NUCLEOTIDE SEQUENCE [LARGE SCALE GENOMIC DNA]</scope>
    <source>
        <strain evidence="3">LSCM1</strain>
    </source>
</reference>
<feature type="transmembrane region" description="Helical" evidence="2">
    <location>
        <begin position="101"/>
        <end position="120"/>
    </location>
</feature>
<sequence length="414" mass="45197">MCPSPRSLRSHHSPFSPHPLVSSTAPPLCSARIHSCSPSPAFLRPSLRCLVSCSAAAYVVRGAYLDTRPIRSRSVMATATDSTSSGRHQRRLGHAAGMSRAFLCVFVGLLCLGVASSAAYDASLYPINDFVLGYVMTGPKLLLILKGESRSFDPFYFTHTLYDVFSRHDTAIANISCVTVVDWCAVNTPNVQYNMFCPYGSKHNDDPNYNFVFAQVVLCGWDGTVLSSPEHVDLSLFRVSRTKLVKDFAGLFDDGVRKPGSGDIYVVNFTSGTVAYAVFGFLIGIVVLAALVVAVCVWLCGSRHANRNKSIVDRAIRAVRLSYVATLAGRDAPQQYQPYLGYQYSMYDAVHENMPDDEGQNSPYWANSPGADGDVGMGNAKGGDFSPRDGDGREMKDMDGVQSAYRSNPWLKEQ</sequence>
<dbReference type="RefSeq" id="XP_067177905.1">
    <property type="nucleotide sequence ID" value="XM_067321674.1"/>
</dbReference>
<dbReference type="Proteomes" id="UP000673552">
    <property type="component" value="Chromosome 26"/>
</dbReference>
<proteinExistence type="predicted"/>
<name>A0A836GZ31_9TRYP</name>
<keyword evidence="4" id="KW-1185">Reference proteome</keyword>
<accession>A0A836GZ31</accession>
<feature type="transmembrane region" description="Helical" evidence="2">
    <location>
        <begin position="274"/>
        <end position="300"/>
    </location>
</feature>